<name>A0A4C1YBE7_EUMVA</name>
<accession>A0A4C1YBE7</accession>
<evidence type="ECO:0000256" key="4">
    <source>
        <dbReference type="PROSITE-ProRule" id="PRU00267"/>
    </source>
</evidence>
<keyword evidence="9" id="KW-1185">Reference proteome</keyword>
<protein>
    <submittedName>
        <fullName evidence="8">High mobility group-T protein</fullName>
    </submittedName>
</protein>
<dbReference type="GO" id="GO:0005634">
    <property type="term" value="C:nucleus"/>
    <property type="evidence" value="ECO:0007669"/>
    <property type="project" value="UniProtKB-SubCell"/>
</dbReference>
<dbReference type="AlphaFoldDB" id="A0A4C1YBE7"/>
<dbReference type="PANTHER" id="PTHR48112:SF22">
    <property type="entry name" value="MITOCHONDRIAL TRANSCRIPTION FACTOR A, ISOFORM B"/>
    <property type="match status" value="1"/>
</dbReference>
<feature type="compositionally biased region" description="Basic and acidic residues" evidence="6">
    <location>
        <begin position="131"/>
        <end position="140"/>
    </location>
</feature>
<dbReference type="InterPro" id="IPR050342">
    <property type="entry name" value="HMGB"/>
</dbReference>
<dbReference type="EMBL" id="BGZK01001123">
    <property type="protein sequence ID" value="GBP71847.1"/>
    <property type="molecule type" value="Genomic_DNA"/>
</dbReference>
<dbReference type="Proteomes" id="UP000299102">
    <property type="component" value="Unassembled WGS sequence"/>
</dbReference>
<comment type="caution">
    <text evidence="8">The sequence shown here is derived from an EMBL/GenBank/DDBJ whole genome shotgun (WGS) entry which is preliminary data.</text>
</comment>
<dbReference type="InterPro" id="IPR009071">
    <property type="entry name" value="HMG_box_dom"/>
</dbReference>
<evidence type="ECO:0000256" key="3">
    <source>
        <dbReference type="ARBA" id="ARBA00023242"/>
    </source>
</evidence>
<keyword evidence="2 4" id="KW-0238">DNA-binding</keyword>
<evidence type="ECO:0000256" key="5">
    <source>
        <dbReference type="SAM" id="Coils"/>
    </source>
</evidence>
<evidence type="ECO:0000256" key="1">
    <source>
        <dbReference type="ARBA" id="ARBA00004123"/>
    </source>
</evidence>
<evidence type="ECO:0000313" key="9">
    <source>
        <dbReference type="Proteomes" id="UP000299102"/>
    </source>
</evidence>
<dbReference type="SMART" id="SM00398">
    <property type="entry name" value="HMG"/>
    <property type="match status" value="1"/>
</dbReference>
<sequence length="219" mass="25513">MTVQQINSNISDDSDDMVSLPSENEIYRRKYQMLLERCEVLQQDNERIVNRIHEAKKITKRYRKDIKLLVDRLDKHCDQFRTAATELDTKSETIGRPTKPATVKSNATLKQSEKQIVTLTRKPGPKRKAKSEKPEKDPNAPKKPCNAFFQFCQEQRPLVVAETSSEMGGNEPTKQEVTRQLASRWRALSEEDKRVYVAMFKRSKEKYAEEMSAYIKKEQ</sequence>
<dbReference type="PANTHER" id="PTHR48112">
    <property type="entry name" value="HIGH MOBILITY GROUP PROTEIN DSP1"/>
    <property type="match status" value="1"/>
</dbReference>
<feature type="coiled-coil region" evidence="5">
    <location>
        <begin position="24"/>
        <end position="58"/>
    </location>
</feature>
<dbReference type="InterPro" id="IPR056513">
    <property type="entry name" value="INO80F"/>
</dbReference>
<dbReference type="SUPFAM" id="SSF47095">
    <property type="entry name" value="HMG-box"/>
    <property type="match status" value="1"/>
</dbReference>
<dbReference type="Pfam" id="PF24245">
    <property type="entry name" value="INO80F"/>
    <property type="match status" value="1"/>
</dbReference>
<dbReference type="Gene3D" id="1.10.30.10">
    <property type="entry name" value="High mobility group box domain"/>
    <property type="match status" value="1"/>
</dbReference>
<feature type="region of interest" description="Disordered" evidence="6">
    <location>
        <begin position="119"/>
        <end position="145"/>
    </location>
</feature>
<dbReference type="GO" id="GO:0006357">
    <property type="term" value="P:regulation of transcription by RNA polymerase II"/>
    <property type="evidence" value="ECO:0007669"/>
    <property type="project" value="TreeGrafter"/>
</dbReference>
<proteinExistence type="predicted"/>
<comment type="subcellular location">
    <subcellularLocation>
        <location evidence="1">Nucleus</location>
    </subcellularLocation>
</comment>
<evidence type="ECO:0000256" key="6">
    <source>
        <dbReference type="SAM" id="MobiDB-lite"/>
    </source>
</evidence>
<feature type="region of interest" description="Disordered" evidence="6">
    <location>
        <begin position="89"/>
        <end position="108"/>
    </location>
</feature>
<evidence type="ECO:0000259" key="7">
    <source>
        <dbReference type="PROSITE" id="PS50118"/>
    </source>
</evidence>
<dbReference type="Pfam" id="PF00505">
    <property type="entry name" value="HMG_box"/>
    <property type="match status" value="1"/>
</dbReference>
<feature type="domain" description="HMG box" evidence="7">
    <location>
        <begin position="141"/>
        <end position="215"/>
    </location>
</feature>
<evidence type="ECO:0000256" key="2">
    <source>
        <dbReference type="ARBA" id="ARBA00023125"/>
    </source>
</evidence>
<dbReference type="STRING" id="151549.A0A4C1YBE7"/>
<dbReference type="OrthoDB" id="10070927at2759"/>
<keyword evidence="5" id="KW-0175">Coiled coil</keyword>
<dbReference type="GO" id="GO:0003677">
    <property type="term" value="F:DNA binding"/>
    <property type="evidence" value="ECO:0007669"/>
    <property type="project" value="UniProtKB-UniRule"/>
</dbReference>
<reference evidence="8 9" key="1">
    <citation type="journal article" date="2019" name="Commun. Biol.">
        <title>The bagworm genome reveals a unique fibroin gene that provides high tensile strength.</title>
        <authorList>
            <person name="Kono N."/>
            <person name="Nakamura H."/>
            <person name="Ohtoshi R."/>
            <person name="Tomita M."/>
            <person name="Numata K."/>
            <person name="Arakawa K."/>
        </authorList>
    </citation>
    <scope>NUCLEOTIDE SEQUENCE [LARGE SCALE GENOMIC DNA]</scope>
</reference>
<evidence type="ECO:0000313" key="8">
    <source>
        <dbReference type="EMBL" id="GBP71847.1"/>
    </source>
</evidence>
<organism evidence="8 9">
    <name type="scientific">Eumeta variegata</name>
    <name type="common">Bagworm moth</name>
    <name type="synonym">Eumeta japonica</name>
    <dbReference type="NCBI Taxonomy" id="151549"/>
    <lineage>
        <taxon>Eukaryota</taxon>
        <taxon>Metazoa</taxon>
        <taxon>Ecdysozoa</taxon>
        <taxon>Arthropoda</taxon>
        <taxon>Hexapoda</taxon>
        <taxon>Insecta</taxon>
        <taxon>Pterygota</taxon>
        <taxon>Neoptera</taxon>
        <taxon>Endopterygota</taxon>
        <taxon>Lepidoptera</taxon>
        <taxon>Glossata</taxon>
        <taxon>Ditrysia</taxon>
        <taxon>Tineoidea</taxon>
        <taxon>Psychidae</taxon>
        <taxon>Oiketicinae</taxon>
        <taxon>Eumeta</taxon>
    </lineage>
</organism>
<keyword evidence="3 4" id="KW-0539">Nucleus</keyword>
<dbReference type="InterPro" id="IPR036910">
    <property type="entry name" value="HMG_box_dom_sf"/>
</dbReference>
<feature type="DNA-binding region" description="HMG box" evidence="4">
    <location>
        <begin position="141"/>
        <end position="215"/>
    </location>
</feature>
<gene>
    <name evidence="8" type="ORF">EVAR_80179_1</name>
</gene>
<dbReference type="PROSITE" id="PS50118">
    <property type="entry name" value="HMG_BOX_2"/>
    <property type="match status" value="1"/>
</dbReference>